<dbReference type="PANTHER" id="PTHR33209">
    <property type="entry name" value="PROTEASE 4"/>
    <property type="match status" value="1"/>
</dbReference>
<keyword evidence="2" id="KW-0645">Protease</keyword>
<evidence type="ECO:0000256" key="1">
    <source>
        <dbReference type="ARBA" id="ARBA00008683"/>
    </source>
</evidence>
<dbReference type="GeneID" id="79189045"/>
<sequence>MRHLTLTQNLLGRPLALSGERVAVIRQLLAQGADDIGLFGRTLNAGFWQDDTDSRPVSQLSDIVAGVGIIRVSGVLMPGCGGSPWWDWVTLYGDIDAAMREAVGNEDVKAIALHIDSPGGTVAGCFDTADRIYAARGTKPIVAIVDEAAYSAAYAIASAADRIIVPRTGGVGSIGVVGMHVDITGMLDQAGIKVTTFQFGDQKTDSYPTTPMTDGAASRFQADIDEMGELFVATVARNRGLSSDAVRATQAATFLGQHGVAAGLADAVMPADNAMMDVIASLG</sequence>
<keyword evidence="3" id="KW-0378">Hydrolase</keyword>
<dbReference type="EMBL" id="JABLUU010000022">
    <property type="protein sequence ID" value="MBT0676676.1"/>
    <property type="molecule type" value="Genomic_DNA"/>
</dbReference>
<evidence type="ECO:0000256" key="2">
    <source>
        <dbReference type="ARBA" id="ARBA00022670"/>
    </source>
</evidence>
<keyword evidence="7" id="KW-1185">Reference proteome</keyword>
<dbReference type="InterPro" id="IPR029045">
    <property type="entry name" value="ClpP/crotonase-like_dom_sf"/>
</dbReference>
<dbReference type="Proteomes" id="UP001519538">
    <property type="component" value="Unassembled WGS sequence"/>
</dbReference>
<dbReference type="InterPro" id="IPR033855">
    <property type="entry name" value="Protein_C"/>
</dbReference>
<organism evidence="6 7">
    <name type="scientific">Komagataeibacter oboediens</name>
    <dbReference type="NCBI Taxonomy" id="65958"/>
    <lineage>
        <taxon>Bacteria</taxon>
        <taxon>Pseudomonadati</taxon>
        <taxon>Pseudomonadota</taxon>
        <taxon>Alphaproteobacteria</taxon>
        <taxon>Acetobacterales</taxon>
        <taxon>Acetobacteraceae</taxon>
        <taxon>Komagataeibacter</taxon>
    </lineage>
</organism>
<evidence type="ECO:0000313" key="7">
    <source>
        <dbReference type="Proteomes" id="UP001519538"/>
    </source>
</evidence>
<dbReference type="SUPFAM" id="SSF52096">
    <property type="entry name" value="ClpP/crotonase"/>
    <property type="match status" value="1"/>
</dbReference>
<dbReference type="Pfam" id="PF01343">
    <property type="entry name" value="Peptidase_S49"/>
    <property type="match status" value="1"/>
</dbReference>
<dbReference type="PANTHER" id="PTHR33209:SF1">
    <property type="entry name" value="PEPTIDASE S49 DOMAIN-CONTAINING PROTEIN"/>
    <property type="match status" value="1"/>
</dbReference>
<comment type="caution">
    <text evidence="6">The sequence shown here is derived from an EMBL/GenBank/DDBJ whole genome shotgun (WGS) entry which is preliminary data.</text>
</comment>
<reference evidence="6 7" key="1">
    <citation type="journal article" date="2021" name="Astrobiology">
        <title>Bacterial Cellulose Retains Robustness but Its Synthesis Declines After Exposure to a Mars-Like Environment Simulated Outside the International Space Station.</title>
        <authorList>
            <person name="Orlovska I."/>
            <person name="Podolich O."/>
            <person name="Kukharenko O."/>
            <person name="Zaets I."/>
            <person name="Reva O."/>
            <person name="Khirunenko L."/>
            <person name="Zmejkoski D."/>
            <person name="Rogalsky S."/>
            <person name="Barh D."/>
            <person name="Tiwari S."/>
            <person name="Kumavath R."/>
            <person name="Goes-Neto A."/>
            <person name="Azevedo V."/>
            <person name="Brenig B."/>
            <person name="Ghosh P."/>
            <person name="de Vera J.P."/>
            <person name="Kozyrovska N."/>
        </authorList>
    </citation>
    <scope>NUCLEOTIDE SEQUENCE [LARGE SCALE GENOMIC DNA]</scope>
    <source>
        <strain evidence="6 7">IMBG 311</strain>
    </source>
</reference>
<evidence type="ECO:0000256" key="4">
    <source>
        <dbReference type="ARBA" id="ARBA00022825"/>
    </source>
</evidence>
<dbReference type="CDD" id="cd07022">
    <property type="entry name" value="S49_Sppa_36K_type"/>
    <property type="match status" value="1"/>
</dbReference>
<name>A0ABS5SQX8_9PROT</name>
<dbReference type="RefSeq" id="WP_214164766.1">
    <property type="nucleotide sequence ID" value="NZ_JABLUU010000022.1"/>
</dbReference>
<dbReference type="InterPro" id="IPR002142">
    <property type="entry name" value="Peptidase_S49"/>
</dbReference>
<comment type="similarity">
    <text evidence="1">Belongs to the peptidase S49 family.</text>
</comment>
<evidence type="ECO:0000259" key="5">
    <source>
        <dbReference type="Pfam" id="PF01343"/>
    </source>
</evidence>
<gene>
    <name evidence="6" type="ORF">HNO79_14940</name>
</gene>
<dbReference type="Gene3D" id="3.90.226.10">
    <property type="entry name" value="2-enoyl-CoA Hydratase, Chain A, domain 1"/>
    <property type="match status" value="1"/>
</dbReference>
<protein>
    <submittedName>
        <fullName evidence="6">S49 family peptidase</fullName>
    </submittedName>
</protein>
<keyword evidence="4" id="KW-0720">Serine protease</keyword>
<evidence type="ECO:0000256" key="3">
    <source>
        <dbReference type="ARBA" id="ARBA00022801"/>
    </source>
</evidence>
<proteinExistence type="inferred from homology"/>
<evidence type="ECO:0000313" key="6">
    <source>
        <dbReference type="EMBL" id="MBT0676676.1"/>
    </source>
</evidence>
<feature type="domain" description="Peptidase S49" evidence="5">
    <location>
        <begin position="138"/>
        <end position="275"/>
    </location>
</feature>
<accession>A0ABS5SQX8</accession>